<reference evidence="3" key="1">
    <citation type="submission" date="2017-06" db="EMBL/GenBank/DDBJ databases">
        <title>Capnocytophaga spp. assemblies.</title>
        <authorList>
            <person name="Gulvik C.A."/>
        </authorList>
    </citation>
    <scope>NUCLEOTIDE SEQUENCE [LARGE SCALE GENOMIC DNA]</scope>
    <source>
        <strain evidence="3">H3936</strain>
    </source>
</reference>
<proteinExistence type="predicted"/>
<evidence type="ECO:0000256" key="1">
    <source>
        <dbReference type="SAM" id="Phobius"/>
    </source>
</evidence>
<keyword evidence="1" id="KW-1133">Transmembrane helix</keyword>
<keyword evidence="1" id="KW-0812">Transmembrane</keyword>
<keyword evidence="1" id="KW-0472">Membrane</keyword>
<evidence type="ECO:0000313" key="3">
    <source>
        <dbReference type="Proteomes" id="UP000243753"/>
    </source>
</evidence>
<dbReference type="RefSeq" id="WP_095918740.1">
    <property type="nucleotide sequence ID" value="NZ_CP022389.1"/>
</dbReference>
<feature type="transmembrane region" description="Helical" evidence="1">
    <location>
        <begin position="12"/>
        <end position="30"/>
    </location>
</feature>
<accession>A0AAC9Z347</accession>
<protein>
    <submittedName>
        <fullName evidence="2">Uncharacterized protein</fullName>
    </submittedName>
</protein>
<gene>
    <name evidence="2" type="ORF">CGC54_04860</name>
</gene>
<evidence type="ECO:0000313" key="2">
    <source>
        <dbReference type="EMBL" id="ATA93715.1"/>
    </source>
</evidence>
<dbReference type="SUPFAM" id="SSF82185">
    <property type="entry name" value="Histone H3 K4-specific methyltransferase SET7/9 N-terminal domain"/>
    <property type="match status" value="1"/>
</dbReference>
<dbReference type="AlphaFoldDB" id="A0AAC9Z347"/>
<organism evidence="2 3">
    <name type="scientific">Capnocytophaga canimorsus</name>
    <dbReference type="NCBI Taxonomy" id="28188"/>
    <lineage>
        <taxon>Bacteria</taxon>
        <taxon>Pseudomonadati</taxon>
        <taxon>Bacteroidota</taxon>
        <taxon>Flavobacteriia</taxon>
        <taxon>Flavobacteriales</taxon>
        <taxon>Flavobacteriaceae</taxon>
        <taxon>Capnocytophaga</taxon>
    </lineage>
</organism>
<sequence length="250" mass="29672">MKTYVSLRLRYKLILLYVISIFYISCDYTAEKDFNSHTLYIHFSDNTFAQAKDSFSISDNDTLSLTQLNGYFRVTDSQKSDYQQGKLVNGKKEGEWYRYIILGDSSRLSQKKEYKRGKLNGVYIDYDPIEGWVLSELFFRDNFELGLQKWYHPKSTKIALQYTKDSLGYYIDNYLVLNKLEGTLYHVNLGKNSTGYLKLYNQWGILEREGYLLNGKMEMAKEFIYEYGQKKYTLERFYIADSLIFERPIH</sequence>
<dbReference type="EMBL" id="CP022389">
    <property type="protein sequence ID" value="ATA93715.1"/>
    <property type="molecule type" value="Genomic_DNA"/>
</dbReference>
<name>A0AAC9Z347_9FLAO</name>
<dbReference type="Proteomes" id="UP000243753">
    <property type="component" value="Chromosome"/>
</dbReference>